<protein>
    <submittedName>
        <fullName evidence="1">Helix-turn-helix domain-containing protein</fullName>
    </submittedName>
</protein>
<name>A0ABU4MI00_9ACTN</name>
<evidence type="ECO:0000313" key="1">
    <source>
        <dbReference type="EMBL" id="MDX3036422.1"/>
    </source>
</evidence>
<evidence type="ECO:0000313" key="2">
    <source>
        <dbReference type="Proteomes" id="UP001282474"/>
    </source>
</evidence>
<keyword evidence="2" id="KW-1185">Reference proteome</keyword>
<dbReference type="RefSeq" id="WP_319686763.1">
    <property type="nucleotide sequence ID" value="NZ_JARAWI010000007.1"/>
</dbReference>
<gene>
    <name evidence="1" type="ORF">PV383_04455</name>
</gene>
<accession>A0ABU4MI00</accession>
<proteinExistence type="predicted"/>
<dbReference type="EMBL" id="JARAWJ010000002">
    <property type="protein sequence ID" value="MDX3036422.1"/>
    <property type="molecule type" value="Genomic_DNA"/>
</dbReference>
<organism evidence="1 2">
    <name type="scientific">Streptomyces caniscabiei</name>
    <dbReference type="NCBI Taxonomy" id="2746961"/>
    <lineage>
        <taxon>Bacteria</taxon>
        <taxon>Bacillati</taxon>
        <taxon>Actinomycetota</taxon>
        <taxon>Actinomycetes</taxon>
        <taxon>Kitasatosporales</taxon>
        <taxon>Streptomycetaceae</taxon>
        <taxon>Streptomyces</taxon>
    </lineage>
</organism>
<dbReference type="Proteomes" id="UP001282474">
    <property type="component" value="Unassembled WGS sequence"/>
</dbReference>
<comment type="caution">
    <text evidence="1">The sequence shown here is derived from an EMBL/GenBank/DDBJ whole genome shotgun (WGS) entry which is preliminary data.</text>
</comment>
<sequence length="114" mass="12320">MSAWTREAIEALGPVTDVPTLAAILGVHKDTVYAAIRRDEWTATRVLTLGRKIKIPTRDLIALLYESEPVSQVNPAVPSQCQHTEYPQVTASTPHTSCGCTPADSAVIRPLRGA</sequence>
<reference evidence="1 2" key="1">
    <citation type="journal article" date="2023" name="Microb. Genom.">
        <title>Mesoterricola silvestris gen. nov., sp. nov., Mesoterricola sediminis sp. nov., Geothrix oryzae sp. nov., Geothrix edaphica sp. nov., Geothrix rubra sp. nov., and Geothrix limicola sp. nov., six novel members of Acidobacteriota isolated from soils.</title>
        <authorList>
            <person name="Weisberg A.J."/>
            <person name="Pearce E."/>
            <person name="Kramer C.G."/>
            <person name="Chang J.H."/>
            <person name="Clarke C.R."/>
        </authorList>
    </citation>
    <scope>NUCLEOTIDE SEQUENCE [LARGE SCALE GENOMIC DNA]</scope>
    <source>
        <strain evidence="1 2">NE20-4-1</strain>
    </source>
</reference>